<comment type="caution">
    <text evidence="1">The sequence shown here is derived from an EMBL/GenBank/DDBJ whole genome shotgun (WGS) entry which is preliminary data.</text>
</comment>
<proteinExistence type="predicted"/>
<dbReference type="Gene3D" id="3.30.2310.20">
    <property type="entry name" value="RelE-like"/>
    <property type="match status" value="1"/>
</dbReference>
<accession>A0A935T9S8</accession>
<dbReference type="EMBL" id="JADJOT010000006">
    <property type="protein sequence ID" value="MBK7953538.1"/>
    <property type="molecule type" value="Genomic_DNA"/>
</dbReference>
<evidence type="ECO:0000313" key="2">
    <source>
        <dbReference type="Proteomes" id="UP000706151"/>
    </source>
</evidence>
<evidence type="ECO:0000313" key="1">
    <source>
        <dbReference type="EMBL" id="MBK7953538.1"/>
    </source>
</evidence>
<dbReference type="Proteomes" id="UP000706151">
    <property type="component" value="Unassembled WGS sequence"/>
</dbReference>
<organism evidence="1 2">
    <name type="scientific">Candidatus Accumulibacter affinis</name>
    <dbReference type="NCBI Taxonomy" id="2954384"/>
    <lineage>
        <taxon>Bacteria</taxon>
        <taxon>Pseudomonadati</taxon>
        <taxon>Pseudomonadota</taxon>
        <taxon>Betaproteobacteria</taxon>
        <taxon>Candidatus Accumulibacter</taxon>
    </lineage>
</organism>
<dbReference type="InterPro" id="IPR035093">
    <property type="entry name" value="RelE/ParE_toxin_dom_sf"/>
</dbReference>
<reference evidence="1 2" key="1">
    <citation type="submission" date="2020-10" db="EMBL/GenBank/DDBJ databases">
        <title>Connecting structure to function with the recovery of over 1000 high-quality activated sludge metagenome-assembled genomes encoding full-length rRNA genes using long-read sequencing.</title>
        <authorList>
            <person name="Singleton C.M."/>
            <person name="Petriglieri F."/>
            <person name="Kristensen J.M."/>
            <person name="Kirkegaard R.H."/>
            <person name="Michaelsen T.Y."/>
            <person name="Andersen M.H."/>
            <person name="Karst S.M."/>
            <person name="Dueholm M.S."/>
            <person name="Nielsen P.H."/>
            <person name="Albertsen M."/>
        </authorList>
    </citation>
    <scope>NUCLEOTIDE SEQUENCE [LARGE SCALE GENOMIC DNA]</scope>
    <source>
        <strain evidence="1">Fred_18-Q3-R57-64_BAT3C.720</strain>
    </source>
</reference>
<sequence>MTVTGAGGVTITVWRISKRFHRDYEKLTIDLRDRVDAKLQDLTRAARPSGLEFEKLKGHSAPEIYSLHVTGNYKVTMEISGGQALLRRVADHDEIDRAP</sequence>
<name>A0A935T9S8_9PROT</name>
<gene>
    <name evidence="1" type="ORF">IPK02_05970</name>
</gene>
<dbReference type="SUPFAM" id="SSF143011">
    <property type="entry name" value="RelE-like"/>
    <property type="match status" value="1"/>
</dbReference>
<dbReference type="AlphaFoldDB" id="A0A935T9S8"/>
<protein>
    <recommendedName>
        <fullName evidence="3">Type II toxin-antitoxin system RelE/ParE family toxin</fullName>
    </recommendedName>
</protein>
<evidence type="ECO:0008006" key="3">
    <source>
        <dbReference type="Google" id="ProtNLM"/>
    </source>
</evidence>